<dbReference type="InterPro" id="IPR038107">
    <property type="entry name" value="Glycos_transf_N_sf"/>
</dbReference>
<evidence type="ECO:0000313" key="11">
    <source>
        <dbReference type="Proteomes" id="UP000466586"/>
    </source>
</evidence>
<dbReference type="GO" id="GO:0009244">
    <property type="term" value="P:lipopolysaccharide core region biosynthetic process"/>
    <property type="evidence" value="ECO:0007669"/>
    <property type="project" value="UniProtKB-UniRule"/>
</dbReference>
<dbReference type="PANTHER" id="PTHR42755:SF1">
    <property type="entry name" value="3-DEOXY-D-MANNO-OCTULOSONIC ACID TRANSFERASE, MITOCHONDRIAL-RELATED"/>
    <property type="match status" value="1"/>
</dbReference>
<dbReference type="Gene3D" id="3.40.50.2000">
    <property type="entry name" value="Glycogen Phosphorylase B"/>
    <property type="match status" value="1"/>
</dbReference>
<protein>
    <recommendedName>
        <fullName evidence="3 8">3-deoxy-D-manno-octulosonic acid transferase</fullName>
        <shortName evidence="8">Kdo transferase</shortName>
        <ecNumber evidence="2 8">2.4.99.12</ecNumber>
    </recommendedName>
    <alternativeName>
        <fullName evidence="5 8">Lipid IV(A) 3-deoxy-D-manno-octulosonic acid transferase</fullName>
    </alternativeName>
</protein>
<dbReference type="GO" id="GO:0043842">
    <property type="term" value="F:Kdo transferase activity"/>
    <property type="evidence" value="ECO:0007669"/>
    <property type="project" value="UniProtKB-EC"/>
</dbReference>
<comment type="pathway">
    <text evidence="1 8">Bacterial outer membrane biogenesis; LPS core biosynthesis.</text>
</comment>
<dbReference type="Proteomes" id="UP000466586">
    <property type="component" value="Unassembled WGS sequence"/>
</dbReference>
<feature type="active site" description="Proton acceptor" evidence="7">
    <location>
        <position position="60"/>
    </location>
</feature>
<proteinExistence type="inferred from homology"/>
<keyword evidence="11" id="KW-1185">Reference proteome</keyword>
<dbReference type="SUPFAM" id="SSF53756">
    <property type="entry name" value="UDP-Glycosyltransferase/glycogen phosphorylase"/>
    <property type="match status" value="1"/>
</dbReference>
<comment type="function">
    <text evidence="8">Involved in lipopolysaccharide (LPS) biosynthesis. Catalyzes the transfer of 3-deoxy-D-manno-octulosonate (Kdo) residue(s) from CMP-Kdo to lipid IV(A), the tetraacyldisaccharide-1,4'-bisphosphate precursor of lipid A.</text>
</comment>
<comment type="caution">
    <text evidence="10">The sequence shown here is derived from an EMBL/GenBank/DDBJ whole genome shotgun (WGS) entry which is preliminary data.</text>
</comment>
<sequence>MLLFYDFGIAAYNFLIILFSPFNHKAKLWVDGRKRLLQTIEKQVTKGEKHSWFHFASLGEFEQGRPVLEAYKARYSEKKIVVTFFSPSGYEVRKNYPLADHVFYLPLDTKANASKFIKLINPELAVFTKYDYWYHYLNELKKVEIPACVISAIFRKEQPFFKWYGLLNRKMLGLLTKVFVQDYDSKELLNTIDINQVTVSGDTRFDRVVSNAMAASSFLEIDNFVEGKKTLVAGSTWPEDEKLIASLLTEYPDWKIIIAPHEITESHLTSIEKLFKDSCRFSSLKKTMGKPINQQSRVLIIDNIGMLSSLYRYGNIAYIGGGFGAGIHNTLEAAAFGIPVIFGPNYHRFREATELIKCGGGFAISNIRELELTVAKLQSEAFVIEAGSNARNYVMNHTGATNKILDEIDRFN</sequence>
<comment type="subcellular location">
    <subcellularLocation>
        <location evidence="8">Cell membrane</location>
    </subcellularLocation>
</comment>
<evidence type="ECO:0000259" key="9">
    <source>
        <dbReference type="Pfam" id="PF04413"/>
    </source>
</evidence>
<keyword evidence="8" id="KW-0472">Membrane</keyword>
<feature type="domain" description="3-deoxy-D-manno-octulosonic-acid transferase N-terminal" evidence="9">
    <location>
        <begin position="45"/>
        <end position="206"/>
    </location>
</feature>
<evidence type="ECO:0000256" key="3">
    <source>
        <dbReference type="ARBA" id="ARBA00019077"/>
    </source>
</evidence>
<dbReference type="InterPro" id="IPR007507">
    <property type="entry name" value="Glycos_transf_N"/>
</dbReference>
<dbReference type="EC" id="2.4.99.12" evidence="2 8"/>
<evidence type="ECO:0000256" key="5">
    <source>
        <dbReference type="ARBA" id="ARBA00031445"/>
    </source>
</evidence>
<dbReference type="GO" id="GO:0005886">
    <property type="term" value="C:plasma membrane"/>
    <property type="evidence" value="ECO:0007669"/>
    <property type="project" value="UniProtKB-SubCell"/>
</dbReference>
<evidence type="ECO:0000256" key="6">
    <source>
        <dbReference type="ARBA" id="ARBA00049183"/>
    </source>
</evidence>
<dbReference type="Gene3D" id="3.40.50.11720">
    <property type="entry name" value="3-Deoxy-D-manno-octulosonic-acid transferase, N-terminal domain"/>
    <property type="match status" value="1"/>
</dbReference>
<comment type="similarity">
    <text evidence="8">Belongs to the glycosyltransferase group 1 family.</text>
</comment>
<name>A0A7K1YBA9_9SPHI</name>
<evidence type="ECO:0000256" key="4">
    <source>
        <dbReference type="ARBA" id="ARBA00022679"/>
    </source>
</evidence>
<dbReference type="InterPro" id="IPR039901">
    <property type="entry name" value="Kdotransferase"/>
</dbReference>
<keyword evidence="8" id="KW-1003">Cell membrane</keyword>
<evidence type="ECO:0000256" key="1">
    <source>
        <dbReference type="ARBA" id="ARBA00004713"/>
    </source>
</evidence>
<keyword evidence="4 8" id="KW-0808">Transferase</keyword>
<dbReference type="AlphaFoldDB" id="A0A7K1YBA9"/>
<reference evidence="10 11" key="1">
    <citation type="submission" date="2019-11" db="EMBL/GenBank/DDBJ databases">
        <title>Pedobacter sp. HMF7647 Genome sequencing and assembly.</title>
        <authorList>
            <person name="Kang H."/>
            <person name="Kim H."/>
            <person name="Joh K."/>
        </authorList>
    </citation>
    <scope>NUCLEOTIDE SEQUENCE [LARGE SCALE GENOMIC DNA]</scope>
    <source>
        <strain evidence="10 11">HMF7647</strain>
    </source>
</reference>
<dbReference type="UniPathway" id="UPA00958"/>
<gene>
    <name evidence="10" type="ORF">GS399_12890</name>
</gene>
<evidence type="ECO:0000313" key="10">
    <source>
        <dbReference type="EMBL" id="MXV51874.1"/>
    </source>
</evidence>
<dbReference type="GO" id="GO:0009245">
    <property type="term" value="P:lipid A biosynthetic process"/>
    <property type="evidence" value="ECO:0007669"/>
    <property type="project" value="TreeGrafter"/>
</dbReference>
<evidence type="ECO:0000256" key="2">
    <source>
        <dbReference type="ARBA" id="ARBA00012621"/>
    </source>
</evidence>
<dbReference type="Pfam" id="PF04413">
    <property type="entry name" value="Glycos_transf_N"/>
    <property type="match status" value="1"/>
</dbReference>
<organism evidence="10 11">
    <name type="scientific">Hufsiella arboris</name>
    <dbReference type="NCBI Taxonomy" id="2695275"/>
    <lineage>
        <taxon>Bacteria</taxon>
        <taxon>Pseudomonadati</taxon>
        <taxon>Bacteroidota</taxon>
        <taxon>Sphingobacteriia</taxon>
        <taxon>Sphingobacteriales</taxon>
        <taxon>Sphingobacteriaceae</taxon>
        <taxon>Hufsiella</taxon>
    </lineage>
</organism>
<evidence type="ECO:0000256" key="7">
    <source>
        <dbReference type="PIRSR" id="PIRSR639901-1"/>
    </source>
</evidence>
<dbReference type="RefSeq" id="WP_160845046.1">
    <property type="nucleotide sequence ID" value="NZ_WVHT01000005.1"/>
</dbReference>
<comment type="catalytic activity">
    <reaction evidence="6 8">
        <text>lipid IVA (E. coli) + CMP-3-deoxy-beta-D-manno-octulosonate = alpha-Kdo-(2-&gt;6)-lipid IVA (E. coli) + CMP + H(+)</text>
        <dbReference type="Rhea" id="RHEA:28066"/>
        <dbReference type="ChEBI" id="CHEBI:15378"/>
        <dbReference type="ChEBI" id="CHEBI:58603"/>
        <dbReference type="ChEBI" id="CHEBI:60364"/>
        <dbReference type="ChEBI" id="CHEBI:60377"/>
        <dbReference type="ChEBI" id="CHEBI:85987"/>
        <dbReference type="EC" id="2.4.99.12"/>
    </reaction>
</comment>
<evidence type="ECO:0000256" key="8">
    <source>
        <dbReference type="RuleBase" id="RU365103"/>
    </source>
</evidence>
<accession>A0A7K1YBA9</accession>
<dbReference type="EMBL" id="WVHT01000005">
    <property type="protein sequence ID" value="MXV51874.1"/>
    <property type="molecule type" value="Genomic_DNA"/>
</dbReference>
<keyword evidence="8" id="KW-0448">Lipopolysaccharide biosynthesis</keyword>
<dbReference type="PANTHER" id="PTHR42755">
    <property type="entry name" value="3-DEOXY-MANNO-OCTULOSONATE CYTIDYLYLTRANSFERASE"/>
    <property type="match status" value="1"/>
</dbReference>